<dbReference type="Proteomes" id="UP001233999">
    <property type="component" value="Unassembled WGS sequence"/>
</dbReference>
<organism evidence="1 2">
    <name type="scientific">Diploptera punctata</name>
    <name type="common">Pacific beetle cockroach</name>
    <dbReference type="NCBI Taxonomy" id="6984"/>
    <lineage>
        <taxon>Eukaryota</taxon>
        <taxon>Metazoa</taxon>
        <taxon>Ecdysozoa</taxon>
        <taxon>Arthropoda</taxon>
        <taxon>Hexapoda</taxon>
        <taxon>Insecta</taxon>
        <taxon>Pterygota</taxon>
        <taxon>Neoptera</taxon>
        <taxon>Polyneoptera</taxon>
        <taxon>Dictyoptera</taxon>
        <taxon>Blattodea</taxon>
        <taxon>Blaberoidea</taxon>
        <taxon>Blaberidae</taxon>
        <taxon>Diplopterinae</taxon>
        <taxon>Diploptera</taxon>
    </lineage>
</organism>
<dbReference type="EMBL" id="JASPKZ010008214">
    <property type="protein sequence ID" value="KAJ9580673.1"/>
    <property type="molecule type" value="Genomic_DNA"/>
</dbReference>
<reference evidence="1" key="2">
    <citation type="submission" date="2023-05" db="EMBL/GenBank/DDBJ databases">
        <authorList>
            <person name="Fouks B."/>
        </authorList>
    </citation>
    <scope>NUCLEOTIDE SEQUENCE</scope>
    <source>
        <strain evidence="1">Stay&amp;Tobe</strain>
        <tissue evidence="1">Testes</tissue>
    </source>
</reference>
<feature type="non-terminal residue" evidence="1">
    <location>
        <position position="52"/>
    </location>
</feature>
<name>A0AAD7ZIU0_DIPPU</name>
<dbReference type="AlphaFoldDB" id="A0AAD7ZIU0"/>
<evidence type="ECO:0000313" key="1">
    <source>
        <dbReference type="EMBL" id="KAJ9580673.1"/>
    </source>
</evidence>
<keyword evidence="2" id="KW-1185">Reference proteome</keyword>
<feature type="non-terminal residue" evidence="1">
    <location>
        <position position="1"/>
    </location>
</feature>
<sequence>GLKLEIVFLRPEFLLSLTKVTDEPIEIFKKGFECSMKINTSRYTALLQSTTL</sequence>
<reference evidence="1" key="1">
    <citation type="journal article" date="2023" name="IScience">
        <title>Live-bearing cockroach genome reveals convergent evolutionary mechanisms linked to viviparity in insects and beyond.</title>
        <authorList>
            <person name="Fouks B."/>
            <person name="Harrison M.C."/>
            <person name="Mikhailova A.A."/>
            <person name="Marchal E."/>
            <person name="English S."/>
            <person name="Carruthers M."/>
            <person name="Jennings E.C."/>
            <person name="Chiamaka E.L."/>
            <person name="Frigard R.A."/>
            <person name="Pippel M."/>
            <person name="Attardo G.M."/>
            <person name="Benoit J.B."/>
            <person name="Bornberg-Bauer E."/>
            <person name="Tobe S.S."/>
        </authorList>
    </citation>
    <scope>NUCLEOTIDE SEQUENCE</scope>
    <source>
        <strain evidence="1">Stay&amp;Tobe</strain>
    </source>
</reference>
<evidence type="ECO:0000313" key="2">
    <source>
        <dbReference type="Proteomes" id="UP001233999"/>
    </source>
</evidence>
<proteinExistence type="predicted"/>
<accession>A0AAD7ZIU0</accession>
<comment type="caution">
    <text evidence="1">The sequence shown here is derived from an EMBL/GenBank/DDBJ whole genome shotgun (WGS) entry which is preliminary data.</text>
</comment>
<gene>
    <name evidence="1" type="ORF">L9F63_024149</name>
</gene>
<protein>
    <submittedName>
        <fullName evidence="1">Uncharacterized protein</fullName>
    </submittedName>
</protein>